<evidence type="ECO:0000256" key="1">
    <source>
        <dbReference type="ARBA" id="ARBA00004651"/>
    </source>
</evidence>
<feature type="transmembrane region" description="Helical" evidence="8">
    <location>
        <begin position="90"/>
        <end position="115"/>
    </location>
</feature>
<keyword evidence="4 8" id="KW-0812">Transmembrane</keyword>
<name>A0A2T0VJ91_9MICO</name>
<reference evidence="10 11" key="1">
    <citation type="submission" date="2018-03" db="EMBL/GenBank/DDBJ databases">
        <title>Genomic Encyclopedia of Type Strains, Phase III (KMG-III): the genomes of soil and plant-associated and newly described type strains.</title>
        <authorList>
            <person name="Whitman W."/>
        </authorList>
    </citation>
    <scope>NUCLEOTIDE SEQUENCE [LARGE SCALE GENOMIC DNA]</scope>
    <source>
        <strain evidence="10 11">CGMCC 1.12484</strain>
    </source>
</reference>
<feature type="transmembrane region" description="Helical" evidence="8">
    <location>
        <begin position="153"/>
        <end position="171"/>
    </location>
</feature>
<keyword evidence="6 8" id="KW-0472">Membrane</keyword>
<feature type="domain" description="EamA" evidence="9">
    <location>
        <begin position="6"/>
        <end position="138"/>
    </location>
</feature>
<comment type="caution">
    <text evidence="10">The sequence shown here is derived from an EMBL/GenBank/DDBJ whole genome shotgun (WGS) entry which is preliminary data.</text>
</comment>
<keyword evidence="5 8" id="KW-1133">Transmembrane helix</keyword>
<dbReference type="Pfam" id="PF00892">
    <property type="entry name" value="EamA"/>
    <property type="match status" value="2"/>
</dbReference>
<feature type="domain" description="EamA" evidence="9">
    <location>
        <begin position="153"/>
        <end position="284"/>
    </location>
</feature>
<feature type="transmembrane region" description="Helical" evidence="8">
    <location>
        <begin position="122"/>
        <end position="141"/>
    </location>
</feature>
<evidence type="ECO:0000256" key="5">
    <source>
        <dbReference type="ARBA" id="ARBA00022989"/>
    </source>
</evidence>
<protein>
    <submittedName>
        <fullName evidence="10">Drug/metabolite transporter (DMT)-like permease</fullName>
    </submittedName>
</protein>
<dbReference type="PANTHER" id="PTHR32322">
    <property type="entry name" value="INNER MEMBRANE TRANSPORTER"/>
    <property type="match status" value="1"/>
</dbReference>
<dbReference type="OrthoDB" id="5186724at2"/>
<evidence type="ECO:0000313" key="10">
    <source>
        <dbReference type="EMBL" id="PRY70278.1"/>
    </source>
</evidence>
<sequence length="332" mass="35506">MRVKPAVFMVLAAAFWAGNYVLGSVAVATMTPFDLTYLRWLIAVVPLLVIAQIVERPRWRTVLRAWPLLTGLAVLGMLAYNLFLYEALNFTSAAGASLINAANPAVMALLAVLLVRDRLSGQAVVGIGLSLLGVLVILSGGSWQNLTALDMNFGQLLMLGAVLVFSLYSIWGRVLRSVPPITATAAQAVIVLVVMTPFAITFGVTWPTAVEPLSALLYIGLFPSVGSYVLWNLALRDTRASVAGIYLNLITVFTVAAAILLGETVPPAELVGGVVVIFGVVLTSIPRITLRARRSPLTPRTPRFRRLRRGTGNTEASAVVVPSDPPQNGPHD</sequence>
<dbReference type="SUPFAM" id="SSF103481">
    <property type="entry name" value="Multidrug resistance efflux transporter EmrE"/>
    <property type="match status" value="2"/>
</dbReference>
<feature type="transmembrane region" description="Helical" evidence="8">
    <location>
        <begin position="243"/>
        <end position="262"/>
    </location>
</feature>
<comment type="subcellular location">
    <subcellularLocation>
        <location evidence="1">Cell membrane</location>
        <topology evidence="1">Multi-pass membrane protein</topology>
    </subcellularLocation>
</comment>
<feature type="compositionally biased region" description="Pro residues" evidence="7">
    <location>
        <begin position="323"/>
        <end position="332"/>
    </location>
</feature>
<dbReference type="GO" id="GO:0005886">
    <property type="term" value="C:plasma membrane"/>
    <property type="evidence" value="ECO:0007669"/>
    <property type="project" value="UniProtKB-SubCell"/>
</dbReference>
<feature type="region of interest" description="Disordered" evidence="7">
    <location>
        <begin position="301"/>
        <end position="332"/>
    </location>
</feature>
<evidence type="ECO:0000313" key="11">
    <source>
        <dbReference type="Proteomes" id="UP000237983"/>
    </source>
</evidence>
<dbReference type="AlphaFoldDB" id="A0A2T0VJ91"/>
<gene>
    <name evidence="10" type="ORF">B0I08_101408</name>
</gene>
<feature type="transmembrane region" description="Helical" evidence="8">
    <location>
        <begin position="268"/>
        <end position="290"/>
    </location>
</feature>
<dbReference type="InterPro" id="IPR050638">
    <property type="entry name" value="AA-Vitamin_Transporters"/>
</dbReference>
<dbReference type="InterPro" id="IPR037185">
    <property type="entry name" value="EmrE-like"/>
</dbReference>
<dbReference type="InterPro" id="IPR000620">
    <property type="entry name" value="EamA_dom"/>
</dbReference>
<dbReference type="Proteomes" id="UP000237983">
    <property type="component" value="Unassembled WGS sequence"/>
</dbReference>
<keyword evidence="3" id="KW-1003">Cell membrane</keyword>
<comment type="similarity">
    <text evidence="2">Belongs to the EamA transporter family.</text>
</comment>
<evidence type="ECO:0000256" key="8">
    <source>
        <dbReference type="SAM" id="Phobius"/>
    </source>
</evidence>
<feature type="transmembrane region" description="Helical" evidence="8">
    <location>
        <begin position="183"/>
        <end position="206"/>
    </location>
</feature>
<evidence type="ECO:0000256" key="6">
    <source>
        <dbReference type="ARBA" id="ARBA00023136"/>
    </source>
</evidence>
<evidence type="ECO:0000259" key="9">
    <source>
        <dbReference type="Pfam" id="PF00892"/>
    </source>
</evidence>
<keyword evidence="11" id="KW-1185">Reference proteome</keyword>
<feature type="transmembrane region" description="Helical" evidence="8">
    <location>
        <begin position="212"/>
        <end position="231"/>
    </location>
</feature>
<dbReference type="EMBL" id="PVTL01000001">
    <property type="protein sequence ID" value="PRY70278.1"/>
    <property type="molecule type" value="Genomic_DNA"/>
</dbReference>
<feature type="transmembrane region" description="Helical" evidence="8">
    <location>
        <begin position="38"/>
        <end position="54"/>
    </location>
</feature>
<organism evidence="10 11">
    <name type="scientific">Glaciihabitans tibetensis</name>
    <dbReference type="NCBI Taxonomy" id="1266600"/>
    <lineage>
        <taxon>Bacteria</taxon>
        <taxon>Bacillati</taxon>
        <taxon>Actinomycetota</taxon>
        <taxon>Actinomycetes</taxon>
        <taxon>Micrococcales</taxon>
        <taxon>Microbacteriaceae</taxon>
        <taxon>Glaciihabitans</taxon>
    </lineage>
</organism>
<evidence type="ECO:0000256" key="3">
    <source>
        <dbReference type="ARBA" id="ARBA00022475"/>
    </source>
</evidence>
<evidence type="ECO:0000256" key="2">
    <source>
        <dbReference type="ARBA" id="ARBA00007362"/>
    </source>
</evidence>
<evidence type="ECO:0000256" key="4">
    <source>
        <dbReference type="ARBA" id="ARBA00022692"/>
    </source>
</evidence>
<proteinExistence type="inferred from homology"/>
<dbReference type="PANTHER" id="PTHR32322:SF18">
    <property type="entry name" value="S-ADENOSYLMETHIONINE_S-ADENOSYLHOMOCYSTEINE TRANSPORTER"/>
    <property type="match status" value="1"/>
</dbReference>
<accession>A0A2T0VJ91</accession>
<evidence type="ECO:0000256" key="7">
    <source>
        <dbReference type="SAM" id="MobiDB-lite"/>
    </source>
</evidence>
<feature type="transmembrane region" description="Helical" evidence="8">
    <location>
        <begin position="66"/>
        <end position="84"/>
    </location>
</feature>